<accession>A0ABY0FB52</accession>
<evidence type="ECO:0000313" key="2">
    <source>
        <dbReference type="Proteomes" id="UP000290682"/>
    </source>
</evidence>
<sequence length="191" mass="21209">MPATPLPPSGGLDLAALRLPQDYGAVAGVKKLITTVPARKPGNQTFIRVRPGEEWRMPAAILQLRDDGECYLVLPQLVAELAQEVRPKLLYTGVTRDGNPFLWPVNLPGEDGRLDAWSQSAHTAAGIAEGRWIRLVANRTVGAYDVMEATNLSDEPTWPELTFRELVNLAFRDKLIDNLEHPIVRRLRGEL</sequence>
<dbReference type="Proteomes" id="UP000290682">
    <property type="component" value="Unassembled WGS sequence"/>
</dbReference>
<protein>
    <submittedName>
        <fullName evidence="1">Uncharacterized protein</fullName>
    </submittedName>
</protein>
<name>A0ABY0FB52_9NEIS</name>
<gene>
    <name evidence="1" type="ORF">EBB06_10930</name>
</gene>
<proteinExistence type="predicted"/>
<dbReference type="EMBL" id="REGR01000012">
    <property type="protein sequence ID" value="RXZ43127.1"/>
    <property type="molecule type" value="Genomic_DNA"/>
</dbReference>
<organism evidence="1 2">
    <name type="scientific">Crenobacter cavernae</name>
    <dbReference type="NCBI Taxonomy" id="2290923"/>
    <lineage>
        <taxon>Bacteria</taxon>
        <taxon>Pseudomonadati</taxon>
        <taxon>Pseudomonadota</taxon>
        <taxon>Betaproteobacteria</taxon>
        <taxon>Neisseriales</taxon>
        <taxon>Neisseriaceae</taxon>
        <taxon>Crenobacter</taxon>
    </lineage>
</organism>
<reference evidence="1 2" key="1">
    <citation type="submission" date="2018-10" db="EMBL/GenBank/DDBJ databases">
        <title>Draft genome of Fastidiocella sp. strain 375T, a bacterium isolated from a karstic cave dripping water.</title>
        <authorList>
            <person name="Coelho C."/>
            <person name="Verissimo A."/>
            <person name="Tiago I."/>
        </authorList>
    </citation>
    <scope>NUCLEOTIDE SEQUENCE [LARGE SCALE GENOMIC DNA]</scope>
    <source>
        <strain evidence="1 2">CAVE-375</strain>
    </source>
</reference>
<comment type="caution">
    <text evidence="1">The sequence shown here is derived from an EMBL/GenBank/DDBJ whole genome shotgun (WGS) entry which is preliminary data.</text>
</comment>
<evidence type="ECO:0000313" key="1">
    <source>
        <dbReference type="EMBL" id="RXZ43127.1"/>
    </source>
</evidence>
<keyword evidence="2" id="KW-1185">Reference proteome</keyword>